<name>A0A1B9GZF2_9TREE</name>
<dbReference type="Pfam" id="PF08640">
    <property type="entry name" value="U3_assoc_6"/>
    <property type="match status" value="1"/>
</dbReference>
<dbReference type="AlphaFoldDB" id="A0A1B9GZF2"/>
<keyword evidence="5" id="KW-0539">Nucleus</keyword>
<feature type="region of interest" description="Disordered" evidence="6">
    <location>
        <begin position="238"/>
        <end position="270"/>
    </location>
</feature>
<evidence type="ECO:0000256" key="1">
    <source>
        <dbReference type="ARBA" id="ARBA00004604"/>
    </source>
</evidence>
<feature type="compositionally biased region" description="Acidic residues" evidence="6">
    <location>
        <begin position="245"/>
        <end position="260"/>
    </location>
</feature>
<dbReference type="STRING" id="1296120.A0A1B9GZF2"/>
<feature type="region of interest" description="Disordered" evidence="6">
    <location>
        <begin position="165"/>
        <end position="188"/>
    </location>
</feature>
<dbReference type="InterPro" id="IPR055347">
    <property type="entry name" value="UTP6_N"/>
</dbReference>
<gene>
    <name evidence="8" type="ORF">I316_01640</name>
</gene>
<comment type="subcellular location">
    <subcellularLocation>
        <location evidence="1">Nucleus</location>
        <location evidence="1">Nucleolus</location>
    </subcellularLocation>
</comment>
<dbReference type="InterPro" id="IPR003107">
    <property type="entry name" value="HAT"/>
</dbReference>
<keyword evidence="4" id="KW-0677">Repeat</keyword>
<dbReference type="GO" id="GO:0032040">
    <property type="term" value="C:small-subunit processome"/>
    <property type="evidence" value="ECO:0007669"/>
    <property type="project" value="TreeGrafter"/>
</dbReference>
<evidence type="ECO:0000256" key="5">
    <source>
        <dbReference type="ARBA" id="ARBA00023242"/>
    </source>
</evidence>
<feature type="domain" description="U3 small nucleolar RNA-associated protein 6 N-terminal" evidence="7">
    <location>
        <begin position="10"/>
        <end position="82"/>
    </location>
</feature>
<keyword evidence="3" id="KW-0698">rRNA processing</keyword>
<dbReference type="PANTHER" id="PTHR23271">
    <property type="entry name" value="HEPATOCELLULAR CARCINOMA-ASSOCIATED ANTIGEN 66"/>
    <property type="match status" value="1"/>
</dbReference>
<organism evidence="8 9">
    <name type="scientific">Kwoniella heveanensis BCC8398</name>
    <dbReference type="NCBI Taxonomy" id="1296120"/>
    <lineage>
        <taxon>Eukaryota</taxon>
        <taxon>Fungi</taxon>
        <taxon>Dikarya</taxon>
        <taxon>Basidiomycota</taxon>
        <taxon>Agaricomycotina</taxon>
        <taxon>Tremellomycetes</taxon>
        <taxon>Tremellales</taxon>
        <taxon>Cryptococcaceae</taxon>
        <taxon>Kwoniella</taxon>
    </lineage>
</organism>
<proteinExistence type="inferred from homology"/>
<evidence type="ECO:0000259" key="7">
    <source>
        <dbReference type="Pfam" id="PF08640"/>
    </source>
</evidence>
<evidence type="ECO:0000256" key="6">
    <source>
        <dbReference type="SAM" id="MobiDB-lite"/>
    </source>
</evidence>
<reference evidence="9" key="2">
    <citation type="submission" date="2013-12" db="EMBL/GenBank/DDBJ databases">
        <title>Evolution of pathogenesis and genome organization in the Tremellales.</title>
        <authorList>
            <person name="Cuomo C."/>
            <person name="Litvintseva A."/>
            <person name="Heitman J."/>
            <person name="Chen Y."/>
            <person name="Sun S."/>
            <person name="Springer D."/>
            <person name="Dromer F."/>
            <person name="Young S."/>
            <person name="Zeng Q."/>
            <person name="Chapman S."/>
            <person name="Gujja S."/>
            <person name="Saif S."/>
            <person name="Birren B."/>
        </authorList>
    </citation>
    <scope>NUCLEOTIDE SEQUENCE [LARGE SCALE GENOMIC DNA]</scope>
    <source>
        <strain evidence="9">BCC8398</strain>
    </source>
</reference>
<sequence length="775" mass="85933">MAMDKVQFQLEATLPELKDLYEKGLFTKSEINQITKRRTALETSLIRRVTRKEDFFKYAEYEINLERLRKVRWKKLKYHINPPPPSASTYSLPRRALYILKRATVKFPGDLAVWLAYVEYASREGMRKVVGKGLTNALQHHPTSPTLYLLQTYYHLHPGSPFPRESIPSTSKLDLPSASSSTAPPPAFSIEGIDPARTTLLLGLRLLPQSTELWTEYIKLELGWVEALRRRWKLLGIKEGGDSGAPDEEGDEDGDYEGDQDALRGGEGAFGPEGEDARKAILAGQLVVHALNSALEGIPPTAQLSGEQGGNGMSFRQGLINMLRRYPSPLRTKCLSVIYEDLERIAQVESQAGLESGIGIKPEVRAQAKLMLLTKGLYDRPYDPEDEELGDGEIVLEGVELVEELGTIGKEIRKIAKSDDAGKEWLSTAGEWLVGLIGRFDDSPELRAYVSSILASLTKSSLRPPPSLLLSHLALSTPNTDLALARSYASIYPSNPSLQLIKLSAESMQDDVSTDRMCKLCEEAARAVTVSALGGQSGDGDNDDNRRRLVRQIWKMWVQWENAEVSQLNDSGTNEARWKTILKESLKFGSVAGIPDLHADMVGQYLLNRIGARKPVHAILGTIKSSSYQPSFSSYQIVFDGLDNTSISTSTSYTTTPEEWKSLYTAWRGVCRTPIHKADAALAYAGLLVRATKGRGREAYDVIEVVKREVREDGDVERYLEQGWKDILDGRRSVRKEEALPESASVDVGYNDDEDMEGSGSDSDSGSEDELIIAS</sequence>
<dbReference type="Proteomes" id="UP000092666">
    <property type="component" value="Unassembled WGS sequence"/>
</dbReference>
<dbReference type="InterPro" id="IPR013949">
    <property type="entry name" value="Utp6"/>
</dbReference>
<evidence type="ECO:0000256" key="3">
    <source>
        <dbReference type="ARBA" id="ARBA00022552"/>
    </source>
</evidence>
<evidence type="ECO:0000313" key="9">
    <source>
        <dbReference type="Proteomes" id="UP000092666"/>
    </source>
</evidence>
<reference evidence="8 9" key="1">
    <citation type="submission" date="2013-07" db="EMBL/GenBank/DDBJ databases">
        <title>The Genome Sequence of Cryptococcus heveanensis BCC8398.</title>
        <authorList>
            <consortium name="The Broad Institute Genome Sequencing Platform"/>
            <person name="Cuomo C."/>
            <person name="Litvintseva A."/>
            <person name="Chen Y."/>
            <person name="Heitman J."/>
            <person name="Sun S."/>
            <person name="Springer D."/>
            <person name="Dromer F."/>
            <person name="Young S.K."/>
            <person name="Zeng Q."/>
            <person name="Gargeya S."/>
            <person name="Fitzgerald M."/>
            <person name="Abouelleil A."/>
            <person name="Alvarado L."/>
            <person name="Berlin A.M."/>
            <person name="Chapman S.B."/>
            <person name="Dewar J."/>
            <person name="Goldberg J."/>
            <person name="Griggs A."/>
            <person name="Gujja S."/>
            <person name="Hansen M."/>
            <person name="Howarth C."/>
            <person name="Imamovic A."/>
            <person name="Larimer J."/>
            <person name="McCowan C."/>
            <person name="Murphy C."/>
            <person name="Pearson M."/>
            <person name="Priest M."/>
            <person name="Roberts A."/>
            <person name="Saif S."/>
            <person name="Shea T."/>
            <person name="Sykes S."/>
            <person name="Wortman J."/>
            <person name="Nusbaum C."/>
            <person name="Birren B."/>
        </authorList>
    </citation>
    <scope>NUCLEOTIDE SEQUENCE [LARGE SCALE GENOMIC DNA]</scope>
    <source>
        <strain evidence="8 9">BCC8398</strain>
    </source>
</reference>
<dbReference type="GO" id="GO:0034388">
    <property type="term" value="C:Pwp2p-containing subcomplex of 90S preribosome"/>
    <property type="evidence" value="ECO:0007669"/>
    <property type="project" value="TreeGrafter"/>
</dbReference>
<dbReference type="InterPro" id="IPR011990">
    <property type="entry name" value="TPR-like_helical_dom_sf"/>
</dbReference>
<protein>
    <submittedName>
        <fullName evidence="8">U3 small nucleolar RNA-associated protein 6</fullName>
    </submittedName>
</protein>
<dbReference type="GO" id="GO:0030515">
    <property type="term" value="F:snoRNA binding"/>
    <property type="evidence" value="ECO:0007669"/>
    <property type="project" value="InterPro"/>
</dbReference>
<dbReference type="OrthoDB" id="28112at2759"/>
<evidence type="ECO:0000256" key="4">
    <source>
        <dbReference type="ARBA" id="ARBA00022737"/>
    </source>
</evidence>
<dbReference type="PANTHER" id="PTHR23271:SF1">
    <property type="entry name" value="U3 SMALL NUCLEOLAR RNA-ASSOCIATED PROTEIN 6 HOMOLOG"/>
    <property type="match status" value="1"/>
</dbReference>
<comment type="similarity">
    <text evidence="2">Belongs to the UTP6 family.</text>
</comment>
<dbReference type="SMART" id="SM00386">
    <property type="entry name" value="HAT"/>
    <property type="match status" value="3"/>
</dbReference>
<accession>A0A1B9GZF2</accession>
<dbReference type="EMBL" id="KI669495">
    <property type="protein sequence ID" value="OCF36392.1"/>
    <property type="molecule type" value="Genomic_DNA"/>
</dbReference>
<dbReference type="Gene3D" id="1.25.40.10">
    <property type="entry name" value="Tetratricopeptide repeat domain"/>
    <property type="match status" value="1"/>
</dbReference>
<dbReference type="GO" id="GO:0000462">
    <property type="term" value="P:maturation of SSU-rRNA from tricistronic rRNA transcript (SSU-rRNA, 5.8S rRNA, LSU-rRNA)"/>
    <property type="evidence" value="ECO:0007669"/>
    <property type="project" value="InterPro"/>
</dbReference>
<keyword evidence="9" id="KW-1185">Reference proteome</keyword>
<feature type="region of interest" description="Disordered" evidence="6">
    <location>
        <begin position="735"/>
        <end position="775"/>
    </location>
</feature>
<feature type="compositionally biased region" description="Acidic residues" evidence="6">
    <location>
        <begin position="765"/>
        <end position="775"/>
    </location>
</feature>
<evidence type="ECO:0000256" key="2">
    <source>
        <dbReference type="ARBA" id="ARBA00010734"/>
    </source>
</evidence>
<evidence type="ECO:0000313" key="8">
    <source>
        <dbReference type="EMBL" id="OCF36392.1"/>
    </source>
</evidence>